<dbReference type="GO" id="GO:0007156">
    <property type="term" value="P:homophilic cell adhesion via plasma membrane adhesion molecules"/>
    <property type="evidence" value="ECO:0007669"/>
    <property type="project" value="InterPro"/>
</dbReference>
<protein>
    <recommendedName>
        <fullName evidence="13">Cadherin domain-containing protein</fullName>
    </recommendedName>
</protein>
<evidence type="ECO:0000256" key="4">
    <source>
        <dbReference type="ARBA" id="ARBA00022729"/>
    </source>
</evidence>
<dbReference type="PANTHER" id="PTHR24025:SF33">
    <property type="entry name" value="CADHERIN EGF LAG SEVEN-PASS G-TYPE RECEPTOR 1-RELATED"/>
    <property type="match status" value="1"/>
</dbReference>
<dbReference type="PROSITE" id="PS50268">
    <property type="entry name" value="CADHERIN_2"/>
    <property type="match status" value="4"/>
</dbReference>
<dbReference type="InterPro" id="IPR050971">
    <property type="entry name" value="Cadherin-domain_protein"/>
</dbReference>
<keyword evidence="5" id="KW-0677">Repeat</keyword>
<dbReference type="PANTHER" id="PTHR24025">
    <property type="entry name" value="DESMOGLEIN FAMILY MEMBER"/>
    <property type="match status" value="1"/>
</dbReference>
<evidence type="ECO:0000256" key="10">
    <source>
        <dbReference type="ARBA" id="ARBA00023157"/>
    </source>
</evidence>
<dbReference type="PRINTS" id="PR00205">
    <property type="entry name" value="CADHERIN"/>
</dbReference>
<keyword evidence="6 11" id="KW-0106">Calcium</keyword>
<keyword evidence="3" id="KW-0812">Transmembrane</keyword>
<dbReference type="InterPro" id="IPR002126">
    <property type="entry name" value="Cadherin-like_dom"/>
</dbReference>
<dbReference type="FunFam" id="2.60.40.60:FF:000040">
    <property type="entry name" value="cadherin EGF LAG seven-pass G-type receptor 3"/>
    <property type="match status" value="1"/>
</dbReference>
<reference evidence="15" key="1">
    <citation type="submission" date="2018-06" db="EMBL/GenBank/DDBJ databases">
        <title>Genome assembly of Danube salmon.</title>
        <authorList>
            <person name="Macqueen D.J."/>
            <person name="Gundappa M.K."/>
        </authorList>
    </citation>
    <scope>NUCLEOTIDE SEQUENCE [LARGE SCALE GENOMIC DNA]</scope>
</reference>
<feature type="domain" description="Cadherin" evidence="13">
    <location>
        <begin position="151"/>
        <end position="256"/>
    </location>
</feature>
<dbReference type="Ensembl" id="ENSHHUT00000091408.1">
    <property type="protein sequence ID" value="ENSHHUP00000088650.1"/>
    <property type="gene ID" value="ENSHHUG00000051214.1"/>
</dbReference>
<dbReference type="GeneTree" id="ENSGT00940000159839"/>
<evidence type="ECO:0000256" key="3">
    <source>
        <dbReference type="ARBA" id="ARBA00022692"/>
    </source>
</evidence>
<evidence type="ECO:0000259" key="13">
    <source>
        <dbReference type="PROSITE" id="PS50268"/>
    </source>
</evidence>
<dbReference type="InterPro" id="IPR020894">
    <property type="entry name" value="Cadherin_CS"/>
</dbReference>
<comment type="subcellular location">
    <subcellularLocation>
        <location evidence="1">Membrane</location>
    </subcellularLocation>
</comment>
<keyword evidence="9" id="KW-0472">Membrane</keyword>
<dbReference type="CDD" id="cd11304">
    <property type="entry name" value="Cadherin_repeat"/>
    <property type="match status" value="4"/>
</dbReference>
<dbReference type="SMART" id="SM00112">
    <property type="entry name" value="CA"/>
    <property type="match status" value="3"/>
</dbReference>
<keyword evidence="2" id="KW-0245">EGF-like domain</keyword>
<dbReference type="PROSITE" id="PS00232">
    <property type="entry name" value="CADHERIN_1"/>
    <property type="match status" value="3"/>
</dbReference>
<feature type="domain" description="Cadherin" evidence="13">
    <location>
        <begin position="362"/>
        <end position="417"/>
    </location>
</feature>
<accession>A0A4W5RRE6</accession>
<dbReference type="AlphaFoldDB" id="A0A4W5RRE6"/>
<dbReference type="FunFam" id="2.60.40.60:FF:000013">
    <property type="entry name" value="Cadherin EGF LAG seven-pass G-type receptor"/>
    <property type="match status" value="1"/>
</dbReference>
<evidence type="ECO:0000313" key="14">
    <source>
        <dbReference type="Ensembl" id="ENSHHUP00000088650.1"/>
    </source>
</evidence>
<dbReference type="Pfam" id="PF00028">
    <property type="entry name" value="Cadherin"/>
    <property type="match status" value="4"/>
</dbReference>
<proteinExistence type="predicted"/>
<evidence type="ECO:0000256" key="12">
    <source>
        <dbReference type="SAM" id="MobiDB-lite"/>
    </source>
</evidence>
<dbReference type="GO" id="GO:0005886">
    <property type="term" value="C:plasma membrane"/>
    <property type="evidence" value="ECO:0007669"/>
    <property type="project" value="InterPro"/>
</dbReference>
<evidence type="ECO:0000256" key="6">
    <source>
        <dbReference type="ARBA" id="ARBA00022837"/>
    </source>
</evidence>
<feature type="region of interest" description="Disordered" evidence="12">
    <location>
        <begin position="1"/>
        <end position="20"/>
    </location>
</feature>
<reference evidence="14" key="3">
    <citation type="submission" date="2025-09" db="UniProtKB">
        <authorList>
            <consortium name="Ensembl"/>
        </authorList>
    </citation>
    <scope>IDENTIFICATION</scope>
</reference>
<keyword evidence="7" id="KW-0130">Cell adhesion</keyword>
<evidence type="ECO:0000313" key="15">
    <source>
        <dbReference type="Proteomes" id="UP000314982"/>
    </source>
</evidence>
<dbReference type="GO" id="GO:0009653">
    <property type="term" value="P:anatomical structure morphogenesis"/>
    <property type="evidence" value="ECO:0007669"/>
    <property type="project" value="UniProtKB-ARBA"/>
</dbReference>
<keyword evidence="15" id="KW-1185">Reference proteome</keyword>
<evidence type="ECO:0000256" key="9">
    <source>
        <dbReference type="ARBA" id="ARBA00023136"/>
    </source>
</evidence>
<feature type="domain" description="Cadherin" evidence="13">
    <location>
        <begin position="42"/>
        <end position="150"/>
    </location>
</feature>
<evidence type="ECO:0000256" key="8">
    <source>
        <dbReference type="ARBA" id="ARBA00022989"/>
    </source>
</evidence>
<dbReference type="GO" id="GO:0005509">
    <property type="term" value="F:calcium ion binding"/>
    <property type="evidence" value="ECO:0007669"/>
    <property type="project" value="UniProtKB-UniRule"/>
</dbReference>
<keyword evidence="4" id="KW-0732">Signal</keyword>
<keyword evidence="8" id="KW-1133">Transmembrane helix</keyword>
<evidence type="ECO:0000256" key="5">
    <source>
        <dbReference type="ARBA" id="ARBA00022737"/>
    </source>
</evidence>
<dbReference type="InterPro" id="IPR015919">
    <property type="entry name" value="Cadherin-like_sf"/>
</dbReference>
<feature type="compositionally biased region" description="Polar residues" evidence="12">
    <location>
        <begin position="11"/>
        <end position="20"/>
    </location>
</feature>
<name>A0A4W5RRE6_9TELE</name>
<reference evidence="14" key="2">
    <citation type="submission" date="2025-08" db="UniProtKB">
        <authorList>
            <consortium name="Ensembl"/>
        </authorList>
    </citation>
    <scope>IDENTIFICATION</scope>
</reference>
<dbReference type="GO" id="GO:0005911">
    <property type="term" value="C:cell-cell junction"/>
    <property type="evidence" value="ECO:0007669"/>
    <property type="project" value="TreeGrafter"/>
</dbReference>
<dbReference type="SUPFAM" id="SSF49313">
    <property type="entry name" value="Cadherin-like"/>
    <property type="match status" value="4"/>
</dbReference>
<dbReference type="Gene3D" id="2.60.40.60">
    <property type="entry name" value="Cadherins"/>
    <property type="match status" value="4"/>
</dbReference>
<dbReference type="FunFam" id="2.60.40.60:FF:000023">
    <property type="entry name" value="Cadherin EGF LAG seven-pass G-type receptor 3"/>
    <property type="match status" value="1"/>
</dbReference>
<feature type="domain" description="Cadherin" evidence="13">
    <location>
        <begin position="257"/>
        <end position="361"/>
    </location>
</feature>
<evidence type="ECO:0000256" key="7">
    <source>
        <dbReference type="ARBA" id="ARBA00022889"/>
    </source>
</evidence>
<dbReference type="Proteomes" id="UP000314982">
    <property type="component" value="Unassembled WGS sequence"/>
</dbReference>
<evidence type="ECO:0000256" key="11">
    <source>
        <dbReference type="PROSITE-ProRule" id="PRU00043"/>
    </source>
</evidence>
<dbReference type="STRING" id="62062.ENSHHUP00000088650"/>
<sequence>NGGMVEGETHGQLSPSSHTIQIVPGKWNHRKRRNVNTPPQFQLPNYQVSVPENEPSGTRVITLKATDPDDGEAGRIEYGMEALFDSRSNDFFVINPQTGAITTVQPLDREVKDTHLIVEANDQGKDPEPRSATATVNISVEDENDNYPQFSEKRYVVQIPENVAVNSKVTQVEATDKDEGNNAKVHYSIISGNVKGQFYIHSPTGVIDVINPLDYEMIREYNLRIKAQDGGRPPLINGTGMVVVQVVDVNDNAPMFVSTPFQSTVLENVAIGYSVIHIQAIDADSGDNARLEYRLTDTSPGFPFTINNSTGWITVAAELDRETTEFYTFGMEARDCGIPVMSSSASVSITVLDVNDNIPTFTEKVYSLKINEDAVVGTSVLTVTAVDRDVNSVVTYQISSGNTRNRFAITSQSGGAI</sequence>
<evidence type="ECO:0000256" key="1">
    <source>
        <dbReference type="ARBA" id="ARBA00004370"/>
    </source>
</evidence>
<evidence type="ECO:0000256" key="2">
    <source>
        <dbReference type="ARBA" id="ARBA00022536"/>
    </source>
</evidence>
<organism evidence="14 15">
    <name type="scientific">Hucho hucho</name>
    <name type="common">huchen</name>
    <dbReference type="NCBI Taxonomy" id="62062"/>
    <lineage>
        <taxon>Eukaryota</taxon>
        <taxon>Metazoa</taxon>
        <taxon>Chordata</taxon>
        <taxon>Craniata</taxon>
        <taxon>Vertebrata</taxon>
        <taxon>Euteleostomi</taxon>
        <taxon>Actinopterygii</taxon>
        <taxon>Neopterygii</taxon>
        <taxon>Teleostei</taxon>
        <taxon>Protacanthopterygii</taxon>
        <taxon>Salmoniformes</taxon>
        <taxon>Salmonidae</taxon>
        <taxon>Salmoninae</taxon>
        <taxon>Hucho</taxon>
    </lineage>
</organism>
<keyword evidence="10" id="KW-1015">Disulfide bond</keyword>